<accession>A0AAV5TXV7</accession>
<name>A0AAV5TXV7_9BILA</name>
<reference evidence="1" key="1">
    <citation type="submission" date="2023-10" db="EMBL/GenBank/DDBJ databases">
        <title>Genome assembly of Pristionchus species.</title>
        <authorList>
            <person name="Yoshida K."/>
            <person name="Sommer R.J."/>
        </authorList>
    </citation>
    <scope>NUCLEOTIDE SEQUENCE</scope>
    <source>
        <strain evidence="1">RS0144</strain>
    </source>
</reference>
<evidence type="ECO:0000313" key="1">
    <source>
        <dbReference type="EMBL" id="GMS99314.1"/>
    </source>
</evidence>
<dbReference type="EMBL" id="BTSX01000005">
    <property type="protein sequence ID" value="GMS99314.1"/>
    <property type="molecule type" value="Genomic_DNA"/>
</dbReference>
<comment type="caution">
    <text evidence="1">The sequence shown here is derived from an EMBL/GenBank/DDBJ whole genome shotgun (WGS) entry which is preliminary data.</text>
</comment>
<protein>
    <submittedName>
        <fullName evidence="1">Uncharacterized protein</fullName>
    </submittedName>
</protein>
<organism evidence="1 2">
    <name type="scientific">Pristionchus entomophagus</name>
    <dbReference type="NCBI Taxonomy" id="358040"/>
    <lineage>
        <taxon>Eukaryota</taxon>
        <taxon>Metazoa</taxon>
        <taxon>Ecdysozoa</taxon>
        <taxon>Nematoda</taxon>
        <taxon>Chromadorea</taxon>
        <taxon>Rhabditida</taxon>
        <taxon>Rhabditina</taxon>
        <taxon>Diplogasteromorpha</taxon>
        <taxon>Diplogasteroidea</taxon>
        <taxon>Neodiplogasteridae</taxon>
        <taxon>Pristionchus</taxon>
    </lineage>
</organism>
<feature type="non-terminal residue" evidence="1">
    <location>
        <position position="1"/>
    </location>
</feature>
<dbReference type="Proteomes" id="UP001432027">
    <property type="component" value="Unassembled WGS sequence"/>
</dbReference>
<sequence>LSDNAKVLNIEYKKGTVQGLVNIFKVVQNSHDNVVSLWGLREGVARDFISDVWRSFPGLRRYPRGWLIHAPSSTIIFDTWSRGF</sequence>
<evidence type="ECO:0000313" key="2">
    <source>
        <dbReference type="Proteomes" id="UP001432027"/>
    </source>
</evidence>
<keyword evidence="2" id="KW-1185">Reference proteome</keyword>
<feature type="non-terminal residue" evidence="1">
    <location>
        <position position="84"/>
    </location>
</feature>
<dbReference type="AlphaFoldDB" id="A0AAV5TXV7"/>
<gene>
    <name evidence="1" type="ORF">PENTCL1PPCAC_21489</name>
</gene>
<proteinExistence type="predicted"/>